<feature type="transmembrane region" description="Helical" evidence="1">
    <location>
        <begin position="6"/>
        <end position="23"/>
    </location>
</feature>
<keyword evidence="1" id="KW-1133">Transmembrane helix</keyword>
<evidence type="ECO:0000256" key="1">
    <source>
        <dbReference type="SAM" id="Phobius"/>
    </source>
</evidence>
<dbReference type="EMBL" id="AP023322">
    <property type="protein sequence ID" value="BCI63029.1"/>
    <property type="molecule type" value="Genomic_DNA"/>
</dbReference>
<dbReference type="Proteomes" id="UP000594042">
    <property type="component" value="Chromosome"/>
</dbReference>
<dbReference type="KEGG" id="copr:Cop2CBH44_13820"/>
<keyword evidence="3" id="KW-1185">Reference proteome</keyword>
<evidence type="ECO:0000313" key="2">
    <source>
        <dbReference type="EMBL" id="BCI63029.1"/>
    </source>
</evidence>
<keyword evidence="1" id="KW-0472">Membrane</keyword>
<evidence type="ECO:0000313" key="3">
    <source>
        <dbReference type="Proteomes" id="UP000594042"/>
    </source>
</evidence>
<reference evidence="3" key="1">
    <citation type="submission" date="2020-07" db="EMBL/GenBank/DDBJ databases">
        <title>Complete genome sequencing of Coprobacter sp. strain 2CBH44.</title>
        <authorList>
            <person name="Sakamoto M."/>
            <person name="Murakami T."/>
            <person name="Mori H."/>
        </authorList>
    </citation>
    <scope>NUCLEOTIDE SEQUENCE [LARGE SCALE GENOMIC DNA]</scope>
    <source>
        <strain evidence="3">2CBH44</strain>
    </source>
</reference>
<organism evidence="2 3">
    <name type="scientific">Coprobacter secundus subsp. similis</name>
    <dbReference type="NCBI Taxonomy" id="2751153"/>
    <lineage>
        <taxon>Bacteria</taxon>
        <taxon>Pseudomonadati</taxon>
        <taxon>Bacteroidota</taxon>
        <taxon>Bacteroidia</taxon>
        <taxon>Bacteroidales</taxon>
        <taxon>Barnesiellaceae</taxon>
        <taxon>Coprobacter</taxon>
    </lineage>
</organism>
<keyword evidence="1" id="KW-0812">Transmembrane</keyword>
<dbReference type="AlphaFoldDB" id="A0A7G1HTE9"/>
<gene>
    <name evidence="2" type="ORF">Cop2CBH44_13820</name>
</gene>
<sequence>MCWNVWLWKVYIFIGYVVQEYLYKGVSLCVELK</sequence>
<accession>A0A7G1HTE9</accession>
<proteinExistence type="predicted"/>
<protein>
    <submittedName>
        <fullName evidence="2">Uncharacterized protein</fullName>
    </submittedName>
</protein>
<name>A0A7G1HTE9_9BACT</name>